<evidence type="ECO:0000256" key="2">
    <source>
        <dbReference type="ARBA" id="ARBA00010615"/>
    </source>
</evidence>
<dbReference type="AlphaFoldDB" id="A0A9P7CSL6"/>
<dbReference type="InterPro" id="IPR042171">
    <property type="entry name" value="Acyl-CoA_hotdog"/>
</dbReference>
<feature type="domain" description="RING-Gid-type" evidence="10">
    <location>
        <begin position="308"/>
        <end position="383"/>
    </location>
</feature>
<evidence type="ECO:0000256" key="6">
    <source>
        <dbReference type="ARBA" id="ARBA00022833"/>
    </source>
</evidence>
<dbReference type="GO" id="GO:0005634">
    <property type="term" value="C:nucleus"/>
    <property type="evidence" value="ECO:0007669"/>
    <property type="project" value="TreeGrafter"/>
</dbReference>
<dbReference type="SUPFAM" id="SSF54637">
    <property type="entry name" value="Thioesterase/thiol ester dehydrase-isomerase"/>
    <property type="match status" value="1"/>
</dbReference>
<dbReference type="Pfam" id="PF10607">
    <property type="entry name" value="CTLH"/>
    <property type="match status" value="1"/>
</dbReference>
<dbReference type="PROSITE" id="PS50897">
    <property type="entry name" value="CTLH"/>
    <property type="match status" value="1"/>
</dbReference>
<evidence type="ECO:0000313" key="12">
    <source>
        <dbReference type="Proteomes" id="UP000740926"/>
    </source>
</evidence>
<dbReference type="InterPro" id="IPR024964">
    <property type="entry name" value="CTLH/CRA"/>
</dbReference>
<dbReference type="SMART" id="SM00757">
    <property type="entry name" value="CRA"/>
    <property type="match status" value="1"/>
</dbReference>
<feature type="domain" description="CTLH" evidence="9">
    <location>
        <begin position="156"/>
        <end position="212"/>
    </location>
</feature>
<feature type="zinc finger region" description="RING-Gid-type" evidence="7">
    <location>
        <begin position="308"/>
        <end position="383"/>
    </location>
</feature>
<keyword evidence="4" id="KW-0479">Metal-binding</keyword>
<protein>
    <recommendedName>
        <fullName evidence="13">LisH domain-containing protein</fullName>
    </recommendedName>
</protein>
<evidence type="ECO:0000256" key="1">
    <source>
        <dbReference type="ARBA" id="ARBA00004496"/>
    </source>
</evidence>
<keyword evidence="3" id="KW-0963">Cytoplasm</keyword>
<dbReference type="PROSITE" id="PS51867">
    <property type="entry name" value="ZF_RING_GID"/>
    <property type="match status" value="1"/>
</dbReference>
<comment type="caution">
    <text evidence="11">The sequence shown here is derived from an EMBL/GenBank/DDBJ whole genome shotgun (WGS) entry which is preliminary data.</text>
</comment>
<dbReference type="InterPro" id="IPR045098">
    <property type="entry name" value="Fyv10_fam"/>
</dbReference>
<proteinExistence type="inferred from homology"/>
<dbReference type="Gene3D" id="2.40.160.210">
    <property type="entry name" value="Acyl-CoA thioesterase, double hotdog domain"/>
    <property type="match status" value="1"/>
</dbReference>
<dbReference type="InterPro" id="IPR013144">
    <property type="entry name" value="CRA_dom"/>
</dbReference>
<evidence type="ECO:0000256" key="8">
    <source>
        <dbReference type="SAM" id="Coils"/>
    </source>
</evidence>
<keyword evidence="8" id="KW-0175">Coiled coil</keyword>
<dbReference type="InterPro" id="IPR006594">
    <property type="entry name" value="LisH"/>
</dbReference>
<reference evidence="11 12" key="1">
    <citation type="journal article" date="2020" name="Microb. Genom.">
        <title>Genetic diversity of clinical and environmental Mucorales isolates obtained from an investigation of mucormycosis cases among solid organ transplant recipients.</title>
        <authorList>
            <person name="Nguyen M.H."/>
            <person name="Kaul D."/>
            <person name="Muto C."/>
            <person name="Cheng S.J."/>
            <person name="Richter R.A."/>
            <person name="Bruno V.M."/>
            <person name="Liu G."/>
            <person name="Beyhan S."/>
            <person name="Sundermann A.J."/>
            <person name="Mounaud S."/>
            <person name="Pasculle A.W."/>
            <person name="Nierman W.C."/>
            <person name="Driscoll E."/>
            <person name="Cumbie R."/>
            <person name="Clancy C.J."/>
            <person name="Dupont C.L."/>
        </authorList>
    </citation>
    <scope>NUCLEOTIDE SEQUENCE [LARGE SCALE GENOMIC DNA]</scope>
    <source>
        <strain evidence="11 12">GL24</strain>
    </source>
</reference>
<dbReference type="CDD" id="cd16659">
    <property type="entry name" value="RING-Ubox_Emp"/>
    <property type="match status" value="1"/>
</dbReference>
<evidence type="ECO:0000313" key="11">
    <source>
        <dbReference type="EMBL" id="KAG1574454.1"/>
    </source>
</evidence>
<dbReference type="Proteomes" id="UP000740926">
    <property type="component" value="Unassembled WGS sequence"/>
</dbReference>
<feature type="coiled-coil region" evidence="8">
    <location>
        <begin position="64"/>
        <end position="91"/>
    </location>
</feature>
<evidence type="ECO:0000256" key="4">
    <source>
        <dbReference type="ARBA" id="ARBA00022723"/>
    </source>
</evidence>
<dbReference type="PANTHER" id="PTHR12170">
    <property type="entry name" value="MACROPHAGE ERYTHROBLAST ATTACHER-RELATED"/>
    <property type="match status" value="1"/>
</dbReference>
<dbReference type="InterPro" id="IPR044063">
    <property type="entry name" value="ZF_RING_GID"/>
</dbReference>
<dbReference type="GO" id="GO:0043161">
    <property type="term" value="P:proteasome-mediated ubiquitin-dependent protein catabolic process"/>
    <property type="evidence" value="ECO:0007669"/>
    <property type="project" value="InterPro"/>
</dbReference>
<dbReference type="PROSITE" id="PS50896">
    <property type="entry name" value="LISH"/>
    <property type="match status" value="1"/>
</dbReference>
<dbReference type="SMART" id="SM00668">
    <property type="entry name" value="CTLH"/>
    <property type="match status" value="1"/>
</dbReference>
<evidence type="ECO:0000259" key="9">
    <source>
        <dbReference type="PROSITE" id="PS50897"/>
    </source>
</evidence>
<evidence type="ECO:0008006" key="13">
    <source>
        <dbReference type="Google" id="ProtNLM"/>
    </source>
</evidence>
<dbReference type="GO" id="GO:0061630">
    <property type="term" value="F:ubiquitin protein ligase activity"/>
    <property type="evidence" value="ECO:0007669"/>
    <property type="project" value="InterPro"/>
</dbReference>
<sequence>MNSIKPDQIIELEPSFIKVPYEQLRKSFKHEYKYLEKELIAVQDNIEGCLNDTELSTEKAAETIDSLMKQVKKLMLKMEKYKQEGERHSRRIEKRVMNLNEIDKVTSPKSPEFMSWSKTRLNRLIVDYLLRQGLAETAKSVAAEGQIEDLVDIELFEQAEKIEQALESHSCKECLQWCSENRSSLKKMKSTLEFNLRLQEHIELARASKGIEAIKYAQKHLAPWKAIEGVRIGQAMGLLAYKSDTQCQPYKDLYDEKRWLELVEQFRSDYYALCSLTPHPMMSITLQAGLSALKTPQCYEHENKNVNCPVCDSDTLGKLAEKLPLSHHVNSTLVCRISGKIMNEDNPPMLLPNRRVYSQNALNELAAKNDDFFLYLAMTNQFEFDKVTATKYLGKTEDEKHIFSGYANAEWCIGDVPHGGKGYVASIILGSIMDHFSTRHQIDPVAMNCFYLRKTVCGHLIIEIEEQKMSSKGYCVVSAVLKQKDVKSPLTTIRDYQPDEWTEKVHTVTTMGHIDSEQGLTIFTHNPQPPSLEHLVTFDYVFLGDKVNAKFDVRSFADDDKLGKPEINQVIQFIDGRPIDFKSIPFWCDMFITPPALLGDSVHGGPIWCPTMQLEVQFKSKIRNVSEIISHFLAHHIINNRFDIDGQIWDLQGNIIATTRHQCLIVPWSRNSKEEKKGTRASKF</sequence>
<evidence type="ECO:0000256" key="5">
    <source>
        <dbReference type="ARBA" id="ARBA00022771"/>
    </source>
</evidence>
<dbReference type="InterPro" id="IPR049449">
    <property type="entry name" value="TesB_ACOT8-like_N"/>
</dbReference>
<dbReference type="SMART" id="SM00667">
    <property type="entry name" value="LisH"/>
    <property type="match status" value="1"/>
</dbReference>
<dbReference type="Pfam" id="PF20789">
    <property type="entry name" value="4HBT_3C"/>
    <property type="match status" value="1"/>
</dbReference>
<accession>A0A9P7CSL6</accession>
<gene>
    <name evidence="11" type="ORF">G6F50_001964</name>
</gene>
<dbReference type="GO" id="GO:0034657">
    <property type="term" value="C:GID complex"/>
    <property type="evidence" value="ECO:0007669"/>
    <property type="project" value="TreeGrafter"/>
</dbReference>
<keyword evidence="5 7" id="KW-0863">Zinc-finger</keyword>
<comment type="subcellular location">
    <subcellularLocation>
        <location evidence="1">Cytoplasm</location>
    </subcellularLocation>
</comment>
<evidence type="ECO:0000259" key="10">
    <source>
        <dbReference type="PROSITE" id="PS51867"/>
    </source>
</evidence>
<organism evidence="11 12">
    <name type="scientific">Rhizopus delemar</name>
    <dbReference type="NCBI Taxonomy" id="936053"/>
    <lineage>
        <taxon>Eukaryota</taxon>
        <taxon>Fungi</taxon>
        <taxon>Fungi incertae sedis</taxon>
        <taxon>Mucoromycota</taxon>
        <taxon>Mucoromycotina</taxon>
        <taxon>Mucoromycetes</taxon>
        <taxon>Mucorales</taxon>
        <taxon>Mucorineae</taxon>
        <taxon>Rhizopodaceae</taxon>
        <taxon>Rhizopus</taxon>
    </lineage>
</organism>
<dbReference type="EMBL" id="JAANIU010000173">
    <property type="protein sequence ID" value="KAG1574454.1"/>
    <property type="molecule type" value="Genomic_DNA"/>
</dbReference>
<dbReference type="InterPro" id="IPR049450">
    <property type="entry name" value="ACOT8-like_C"/>
</dbReference>
<name>A0A9P7CSL6_9FUNG</name>
<comment type="similarity">
    <text evidence="2">Belongs to the FYV10 family.</text>
</comment>
<dbReference type="GO" id="GO:0005737">
    <property type="term" value="C:cytoplasm"/>
    <property type="evidence" value="ECO:0007669"/>
    <property type="project" value="UniProtKB-SubCell"/>
</dbReference>
<evidence type="ECO:0000256" key="3">
    <source>
        <dbReference type="ARBA" id="ARBA00022490"/>
    </source>
</evidence>
<dbReference type="GO" id="GO:0008270">
    <property type="term" value="F:zinc ion binding"/>
    <property type="evidence" value="ECO:0007669"/>
    <property type="project" value="UniProtKB-KW"/>
</dbReference>
<keyword evidence="6" id="KW-0862">Zinc</keyword>
<dbReference type="InterPro" id="IPR029069">
    <property type="entry name" value="HotDog_dom_sf"/>
</dbReference>
<dbReference type="PANTHER" id="PTHR12170:SF2">
    <property type="entry name" value="E3 UBIQUITIN-PROTEIN TRANSFERASE MAEA"/>
    <property type="match status" value="1"/>
</dbReference>
<evidence type="ECO:0000256" key="7">
    <source>
        <dbReference type="PROSITE-ProRule" id="PRU01215"/>
    </source>
</evidence>
<dbReference type="Pfam" id="PF13622">
    <property type="entry name" value="4HBT_3"/>
    <property type="match status" value="1"/>
</dbReference>
<dbReference type="InterPro" id="IPR006595">
    <property type="entry name" value="CTLH_C"/>
</dbReference>
<keyword evidence="12" id="KW-1185">Reference proteome</keyword>